<dbReference type="AlphaFoldDB" id="A0AAV2HZM8"/>
<keyword evidence="12" id="KW-1185">Reference proteome</keyword>
<evidence type="ECO:0000313" key="12">
    <source>
        <dbReference type="Proteomes" id="UP001497497"/>
    </source>
</evidence>
<comment type="caution">
    <text evidence="11">The sequence shown here is derived from an EMBL/GenBank/DDBJ whole genome shotgun (WGS) entry which is preliminary data.</text>
</comment>
<gene>
    <name evidence="11" type="ORF">GSLYS_00013484001</name>
</gene>
<evidence type="ECO:0000256" key="3">
    <source>
        <dbReference type="ARBA" id="ARBA00022676"/>
    </source>
</evidence>
<dbReference type="PANTHER" id="PTHR11214:SF376">
    <property type="entry name" value="HEXOSYLTRANSFERASE"/>
    <property type="match status" value="1"/>
</dbReference>
<dbReference type="InterPro" id="IPR002659">
    <property type="entry name" value="Glyco_trans_31"/>
</dbReference>
<evidence type="ECO:0000256" key="1">
    <source>
        <dbReference type="ARBA" id="ARBA00004323"/>
    </source>
</evidence>
<dbReference type="GO" id="GO:0016758">
    <property type="term" value="F:hexosyltransferase activity"/>
    <property type="evidence" value="ECO:0007669"/>
    <property type="project" value="InterPro"/>
</dbReference>
<comment type="subcellular location">
    <subcellularLocation>
        <location evidence="1 10">Golgi apparatus membrane</location>
        <topology evidence="1 10">Single-pass type II membrane protein</topology>
    </subcellularLocation>
</comment>
<comment type="similarity">
    <text evidence="2 10">Belongs to the glycosyltransferase 31 family.</text>
</comment>
<dbReference type="GO" id="GO:0000139">
    <property type="term" value="C:Golgi membrane"/>
    <property type="evidence" value="ECO:0007669"/>
    <property type="project" value="UniProtKB-SubCell"/>
</dbReference>
<keyword evidence="7 10" id="KW-1133">Transmembrane helix</keyword>
<evidence type="ECO:0000313" key="11">
    <source>
        <dbReference type="EMBL" id="CAL1539751.1"/>
    </source>
</evidence>
<dbReference type="Proteomes" id="UP001497497">
    <property type="component" value="Unassembled WGS sequence"/>
</dbReference>
<dbReference type="Pfam" id="PF01762">
    <property type="entry name" value="Galactosyl_T"/>
    <property type="match status" value="1"/>
</dbReference>
<organism evidence="11 12">
    <name type="scientific">Lymnaea stagnalis</name>
    <name type="common">Great pond snail</name>
    <name type="synonym">Helix stagnalis</name>
    <dbReference type="NCBI Taxonomy" id="6523"/>
    <lineage>
        <taxon>Eukaryota</taxon>
        <taxon>Metazoa</taxon>
        <taxon>Spiralia</taxon>
        <taxon>Lophotrochozoa</taxon>
        <taxon>Mollusca</taxon>
        <taxon>Gastropoda</taxon>
        <taxon>Heterobranchia</taxon>
        <taxon>Euthyneura</taxon>
        <taxon>Panpulmonata</taxon>
        <taxon>Hygrophila</taxon>
        <taxon>Lymnaeoidea</taxon>
        <taxon>Lymnaeidae</taxon>
        <taxon>Lymnaea</taxon>
    </lineage>
</organism>
<evidence type="ECO:0000256" key="10">
    <source>
        <dbReference type="RuleBase" id="RU363063"/>
    </source>
</evidence>
<reference evidence="11 12" key="1">
    <citation type="submission" date="2024-04" db="EMBL/GenBank/DDBJ databases">
        <authorList>
            <consortium name="Genoscope - CEA"/>
            <person name="William W."/>
        </authorList>
    </citation>
    <scope>NUCLEOTIDE SEQUENCE [LARGE SCALE GENOMIC DNA]</scope>
</reference>
<evidence type="ECO:0000256" key="8">
    <source>
        <dbReference type="ARBA" id="ARBA00023034"/>
    </source>
</evidence>
<dbReference type="PANTHER" id="PTHR11214">
    <property type="entry name" value="BETA-1,3-N-ACETYLGLUCOSAMINYLTRANSFERASE"/>
    <property type="match status" value="1"/>
</dbReference>
<evidence type="ECO:0000256" key="4">
    <source>
        <dbReference type="ARBA" id="ARBA00022679"/>
    </source>
</evidence>
<dbReference type="Gene3D" id="3.90.550.50">
    <property type="match status" value="1"/>
</dbReference>
<keyword evidence="3 10" id="KW-0328">Glycosyltransferase</keyword>
<keyword evidence="4" id="KW-0808">Transferase</keyword>
<evidence type="ECO:0000256" key="6">
    <source>
        <dbReference type="ARBA" id="ARBA00022968"/>
    </source>
</evidence>
<accession>A0AAV2HZM8</accession>
<sequence length="394" mass="45739">MDCEQETKPNGVWFYIYSNHLTRSLRLSHAFFAIVCCGMYLWIHNTIQPQFVIQVETNPSILDLARVVREQQKKIEYMVAHPKIIFRCPDDEPKIKYPRQASDDLTRISIGTADECSNTTDLDALIIVHTSADHFKRRDRFRRTYANYNNTKPFRLKLVFLIGQVENADLGIKLEKENMEHGDTVMGSFLDTYQNLTLKAVMGFRWVSSTCSDIKLLIKMDDDVFFDERKFFTRYWNRIGGSLKSKAIHCQVWEHAKVGRTGKWKVERGLFSNSSYPFPYCAGYFVIVTPDLVRPMYEVGKSIEFFWIDDVFLYGMVPATIKNVHFAQVGRRKKMVTESYPEWKNCMKRKGQAGCPYWAVLTNGEDEFDSEYDSFFAPRPAVEVAGNKTLVISV</sequence>
<keyword evidence="8 10" id="KW-0333">Golgi apparatus</keyword>
<dbReference type="GO" id="GO:0006493">
    <property type="term" value="P:protein O-linked glycosylation"/>
    <property type="evidence" value="ECO:0007669"/>
    <property type="project" value="TreeGrafter"/>
</dbReference>
<evidence type="ECO:0000256" key="5">
    <source>
        <dbReference type="ARBA" id="ARBA00022692"/>
    </source>
</evidence>
<protein>
    <recommendedName>
        <fullName evidence="10">Hexosyltransferase</fullName>
        <ecNumber evidence="10">2.4.1.-</ecNumber>
    </recommendedName>
</protein>
<evidence type="ECO:0000256" key="2">
    <source>
        <dbReference type="ARBA" id="ARBA00008661"/>
    </source>
</evidence>
<feature type="transmembrane region" description="Helical" evidence="10">
    <location>
        <begin position="25"/>
        <end position="43"/>
    </location>
</feature>
<name>A0AAV2HZM8_LYMST</name>
<keyword evidence="6 10" id="KW-0735">Signal-anchor</keyword>
<proteinExistence type="inferred from homology"/>
<keyword evidence="9 10" id="KW-0472">Membrane</keyword>
<dbReference type="EMBL" id="CAXITT010000353">
    <property type="protein sequence ID" value="CAL1539751.1"/>
    <property type="molecule type" value="Genomic_DNA"/>
</dbReference>
<keyword evidence="5 10" id="KW-0812">Transmembrane</keyword>
<evidence type="ECO:0000256" key="9">
    <source>
        <dbReference type="ARBA" id="ARBA00023136"/>
    </source>
</evidence>
<dbReference type="EC" id="2.4.1.-" evidence="10"/>
<evidence type="ECO:0000256" key="7">
    <source>
        <dbReference type="ARBA" id="ARBA00022989"/>
    </source>
</evidence>